<gene>
    <name evidence="2" type="ORF">B0F90DRAFT_1721640</name>
</gene>
<keyword evidence="1" id="KW-0732">Signal</keyword>
<organism evidence="2 3">
    <name type="scientific">Multifurca ochricompacta</name>
    <dbReference type="NCBI Taxonomy" id="376703"/>
    <lineage>
        <taxon>Eukaryota</taxon>
        <taxon>Fungi</taxon>
        <taxon>Dikarya</taxon>
        <taxon>Basidiomycota</taxon>
        <taxon>Agaricomycotina</taxon>
        <taxon>Agaricomycetes</taxon>
        <taxon>Russulales</taxon>
        <taxon>Russulaceae</taxon>
        <taxon>Multifurca</taxon>
    </lineage>
</organism>
<evidence type="ECO:0000256" key="1">
    <source>
        <dbReference type="SAM" id="SignalP"/>
    </source>
</evidence>
<evidence type="ECO:0000313" key="3">
    <source>
        <dbReference type="Proteomes" id="UP001203297"/>
    </source>
</evidence>
<protein>
    <recommendedName>
        <fullName evidence="4">Secreted protein</fullName>
    </recommendedName>
</protein>
<feature type="signal peptide" evidence="1">
    <location>
        <begin position="1"/>
        <end position="22"/>
    </location>
</feature>
<dbReference type="AlphaFoldDB" id="A0AAD4QNJ7"/>
<feature type="chain" id="PRO_5042271377" description="Secreted protein" evidence="1">
    <location>
        <begin position="23"/>
        <end position="82"/>
    </location>
</feature>
<name>A0AAD4QNJ7_9AGAM</name>
<dbReference type="EMBL" id="WTXG01000016">
    <property type="protein sequence ID" value="KAI0301086.1"/>
    <property type="molecule type" value="Genomic_DNA"/>
</dbReference>
<proteinExistence type="predicted"/>
<reference evidence="2" key="1">
    <citation type="journal article" date="2022" name="New Phytol.">
        <title>Evolutionary transition to the ectomycorrhizal habit in the genomes of a hyperdiverse lineage of mushroom-forming fungi.</title>
        <authorList>
            <person name="Looney B."/>
            <person name="Miyauchi S."/>
            <person name="Morin E."/>
            <person name="Drula E."/>
            <person name="Courty P.E."/>
            <person name="Kohler A."/>
            <person name="Kuo A."/>
            <person name="LaButti K."/>
            <person name="Pangilinan J."/>
            <person name="Lipzen A."/>
            <person name="Riley R."/>
            <person name="Andreopoulos W."/>
            <person name="He G."/>
            <person name="Johnson J."/>
            <person name="Nolan M."/>
            <person name="Tritt A."/>
            <person name="Barry K.W."/>
            <person name="Grigoriev I.V."/>
            <person name="Nagy L.G."/>
            <person name="Hibbett D."/>
            <person name="Henrissat B."/>
            <person name="Matheny P.B."/>
            <person name="Labbe J."/>
            <person name="Martin F.M."/>
        </authorList>
    </citation>
    <scope>NUCLEOTIDE SEQUENCE</scope>
    <source>
        <strain evidence="2">BPL690</strain>
    </source>
</reference>
<dbReference type="Proteomes" id="UP001203297">
    <property type="component" value="Unassembled WGS sequence"/>
</dbReference>
<comment type="caution">
    <text evidence="2">The sequence shown here is derived from an EMBL/GenBank/DDBJ whole genome shotgun (WGS) entry which is preliminary data.</text>
</comment>
<evidence type="ECO:0000313" key="2">
    <source>
        <dbReference type="EMBL" id="KAI0301086.1"/>
    </source>
</evidence>
<accession>A0AAD4QNJ7</accession>
<sequence>MVRNHLVRSLFLILSFQYPVSLDVALERHCGAVSVGYFVSESRYLEASALSVQRRWLSESPSVRMDIDVLVIPKRNRAFPTP</sequence>
<evidence type="ECO:0008006" key="4">
    <source>
        <dbReference type="Google" id="ProtNLM"/>
    </source>
</evidence>
<keyword evidence="3" id="KW-1185">Reference proteome</keyword>